<comment type="caution">
    <text evidence="1">The sequence shown here is derived from an EMBL/GenBank/DDBJ whole genome shotgun (WGS) entry which is preliminary data.</text>
</comment>
<dbReference type="Gene3D" id="3.10.180.10">
    <property type="entry name" value="2,3-Dihydroxybiphenyl 1,2-Dioxygenase, domain 1"/>
    <property type="match status" value="1"/>
</dbReference>
<gene>
    <name evidence="1" type="ORF">D7M11_24890</name>
</gene>
<proteinExistence type="predicted"/>
<accession>A0A3B0BUI2</accession>
<dbReference type="EMBL" id="RBAH01000021">
    <property type="protein sequence ID" value="RKN76038.1"/>
    <property type="molecule type" value="Genomic_DNA"/>
</dbReference>
<dbReference type="SUPFAM" id="SSF54593">
    <property type="entry name" value="Glyoxalase/Bleomycin resistance protein/Dihydroxybiphenyl dioxygenase"/>
    <property type="match status" value="1"/>
</dbReference>
<name>A0A3B0BUI2_9BACL</name>
<dbReference type="AlphaFoldDB" id="A0A3B0BUI2"/>
<evidence type="ECO:0000313" key="2">
    <source>
        <dbReference type="Proteomes" id="UP000282311"/>
    </source>
</evidence>
<dbReference type="RefSeq" id="WP_120749970.1">
    <property type="nucleotide sequence ID" value="NZ_RBAH01000021.1"/>
</dbReference>
<dbReference type="InterPro" id="IPR029068">
    <property type="entry name" value="Glyas_Bleomycin-R_OHBP_Dase"/>
</dbReference>
<dbReference type="Proteomes" id="UP000282311">
    <property type="component" value="Unassembled WGS sequence"/>
</dbReference>
<dbReference type="OrthoDB" id="9815599at2"/>
<reference evidence="1 2" key="1">
    <citation type="journal article" date="2007" name="Int. J. Syst. Evol. Microbiol.">
        <title>Paenibacillus ginsengarvi sp. nov., isolated from soil from ginseng cultivation.</title>
        <authorList>
            <person name="Yoon M.H."/>
            <person name="Ten L.N."/>
            <person name="Im W.T."/>
        </authorList>
    </citation>
    <scope>NUCLEOTIDE SEQUENCE [LARGE SCALE GENOMIC DNA]</scope>
    <source>
        <strain evidence="1 2">KCTC 13059</strain>
    </source>
</reference>
<organism evidence="1 2">
    <name type="scientific">Paenibacillus ginsengarvi</name>
    <dbReference type="NCBI Taxonomy" id="400777"/>
    <lineage>
        <taxon>Bacteria</taxon>
        <taxon>Bacillati</taxon>
        <taxon>Bacillota</taxon>
        <taxon>Bacilli</taxon>
        <taxon>Bacillales</taxon>
        <taxon>Paenibacillaceae</taxon>
        <taxon>Paenibacillus</taxon>
    </lineage>
</organism>
<sequence>MKAVKLRPFVPSGEQYLLAQSFFEELGFVKLFADDGLTLFRSGDQEFFLQNFHNREMQDNFMLEMSVESLDDMWTELQAIAESGKYPITAKEPMQYPWGKREIHMIDPAGVCWHFSEASQ</sequence>
<evidence type="ECO:0000313" key="1">
    <source>
        <dbReference type="EMBL" id="RKN76038.1"/>
    </source>
</evidence>
<protein>
    <submittedName>
        <fullName evidence="1">Bleomycin resistance protein</fullName>
    </submittedName>
</protein>
<keyword evidence="2" id="KW-1185">Reference proteome</keyword>